<keyword evidence="3" id="KW-1185">Reference proteome</keyword>
<protein>
    <submittedName>
        <fullName evidence="2">Uncharacterized protein</fullName>
    </submittedName>
</protein>
<dbReference type="RefSeq" id="WP_168607339.1">
    <property type="nucleotide sequence ID" value="NZ_CP038852.1"/>
</dbReference>
<proteinExistence type="predicted"/>
<keyword evidence="1" id="KW-0812">Transmembrane</keyword>
<dbReference type="KEGG" id="peg:E5R92_06780"/>
<gene>
    <name evidence="2" type="ORF">E5R92_06780</name>
</gene>
<keyword evidence="1" id="KW-0472">Membrane</keyword>
<dbReference type="Proteomes" id="UP000501094">
    <property type="component" value="Chromosome"/>
</dbReference>
<accession>A0A6H1Q3G7</accession>
<evidence type="ECO:0000313" key="2">
    <source>
        <dbReference type="EMBL" id="QIZ21482.1"/>
    </source>
</evidence>
<feature type="transmembrane region" description="Helical" evidence="1">
    <location>
        <begin position="6"/>
        <end position="22"/>
    </location>
</feature>
<keyword evidence="1" id="KW-1133">Transmembrane helix</keyword>
<dbReference type="EMBL" id="CP038852">
    <property type="protein sequence ID" value="QIZ21482.1"/>
    <property type="molecule type" value="Genomic_DNA"/>
</dbReference>
<organism evidence="2 3">
    <name type="scientific">Candidatus Pelagibacter giovannonii</name>
    <dbReference type="NCBI Taxonomy" id="2563896"/>
    <lineage>
        <taxon>Bacteria</taxon>
        <taxon>Pseudomonadati</taxon>
        <taxon>Pseudomonadota</taxon>
        <taxon>Alphaproteobacteria</taxon>
        <taxon>Candidatus Pelagibacterales</taxon>
        <taxon>Candidatus Pelagibacteraceae</taxon>
        <taxon>Candidatus Pelagibacter</taxon>
    </lineage>
</organism>
<reference evidence="2 3" key="1">
    <citation type="journal article" date="2020" name="Nat. Microbiol.">
        <title>Lysogenic host-virus interactions in SAR11 marine bacteria.</title>
        <authorList>
            <person name="Morris R.M."/>
            <person name="Cain K.R."/>
            <person name="Hvorecny K.L."/>
            <person name="Kollman J.M."/>
        </authorList>
    </citation>
    <scope>NUCLEOTIDE SEQUENCE [LARGE SCALE GENOMIC DNA]</scope>
    <source>
        <strain evidence="2 3">NP1</strain>
    </source>
</reference>
<sequence length="64" mass="7268">MVKNILIFIFIVLGMVVILNFSDHNLKRAVDACLAGSQKLSKSKITDLEEAKKFCEEEIKKNKN</sequence>
<name>A0A6H1Q3G7_9PROT</name>
<evidence type="ECO:0000256" key="1">
    <source>
        <dbReference type="SAM" id="Phobius"/>
    </source>
</evidence>
<dbReference type="AlphaFoldDB" id="A0A6H1Q3G7"/>
<evidence type="ECO:0000313" key="3">
    <source>
        <dbReference type="Proteomes" id="UP000501094"/>
    </source>
</evidence>